<gene>
    <name evidence="2" type="ORF">IPJ89_03550</name>
</gene>
<name>A0A7T9I1M9_9ARCH</name>
<accession>A0A7T9I1M9</accession>
<keyword evidence="1" id="KW-0812">Transmembrane</keyword>
<sequence length="180" mass="20029">MADYSNPIDVLISIIGGGVYFFIPLLVALMVGLFVFNFIQKKTQWKWMGSAIATVFILWFVVFVFIHFTSILAAAGQTDYHLIPEPIRNDPSFAGTTDSVLGLLLQSIVQAILSSAIFTLISMPFIFLGLVTFSLTEKRFTSIWARLAVTIGVWSLILAALVYFFPWILAGLIYLGFFGL</sequence>
<dbReference type="AlphaFoldDB" id="A0A7T9I1M9"/>
<feature type="transmembrane region" description="Helical" evidence="1">
    <location>
        <begin position="12"/>
        <end position="39"/>
    </location>
</feature>
<dbReference type="Proteomes" id="UP000596004">
    <property type="component" value="Chromosome"/>
</dbReference>
<organism evidence="2">
    <name type="scientific">Candidatus Iainarchaeum sp</name>
    <dbReference type="NCBI Taxonomy" id="3101447"/>
    <lineage>
        <taxon>Archaea</taxon>
        <taxon>Candidatus Iainarchaeota</taxon>
        <taxon>Candidatus Iainarchaeia</taxon>
        <taxon>Candidatus Iainarchaeales</taxon>
        <taxon>Candidatus Iainarchaeaceae</taxon>
        <taxon>Candidatus Iainarchaeum</taxon>
    </lineage>
</organism>
<feature type="transmembrane region" description="Helical" evidence="1">
    <location>
        <begin position="108"/>
        <end position="135"/>
    </location>
</feature>
<evidence type="ECO:0000313" key="2">
    <source>
        <dbReference type="EMBL" id="QQR92211.1"/>
    </source>
</evidence>
<proteinExistence type="predicted"/>
<feature type="transmembrane region" description="Helical" evidence="1">
    <location>
        <begin position="147"/>
        <end position="177"/>
    </location>
</feature>
<dbReference type="EMBL" id="CP064981">
    <property type="protein sequence ID" value="QQR92211.1"/>
    <property type="molecule type" value="Genomic_DNA"/>
</dbReference>
<reference evidence="2" key="1">
    <citation type="submission" date="2020-11" db="EMBL/GenBank/DDBJ databases">
        <title>Connecting structure to function with the recovery of over 1000 high-quality activated sludge metagenome-assembled genomes encoding full-length rRNA genes using long-read sequencing.</title>
        <authorList>
            <person name="Singleton C.M."/>
            <person name="Petriglieri F."/>
            <person name="Kristensen J.M."/>
            <person name="Kirkegaard R.H."/>
            <person name="Michaelsen T.Y."/>
            <person name="Andersen M.H."/>
            <person name="Karst S.M."/>
            <person name="Dueholm M.S."/>
            <person name="Nielsen P.H."/>
            <person name="Albertsen M."/>
        </authorList>
    </citation>
    <scope>NUCLEOTIDE SEQUENCE</scope>
    <source>
        <strain evidence="2">Fred_18-Q3-R57-64_BAT3C.431</strain>
    </source>
</reference>
<feature type="transmembrane region" description="Helical" evidence="1">
    <location>
        <begin position="51"/>
        <end position="75"/>
    </location>
</feature>
<evidence type="ECO:0000256" key="1">
    <source>
        <dbReference type="SAM" id="Phobius"/>
    </source>
</evidence>
<keyword evidence="1" id="KW-1133">Transmembrane helix</keyword>
<keyword evidence="1" id="KW-0472">Membrane</keyword>
<protein>
    <submittedName>
        <fullName evidence="2">Uncharacterized protein</fullName>
    </submittedName>
</protein>